<evidence type="ECO:0000313" key="2">
    <source>
        <dbReference type="EMBL" id="KAK5825410.1"/>
    </source>
</evidence>
<accession>A0ABR0PLV8</accession>
<evidence type="ECO:0000313" key="3">
    <source>
        <dbReference type="Proteomes" id="UP001358586"/>
    </source>
</evidence>
<keyword evidence="3" id="KW-1185">Reference proteome</keyword>
<gene>
    <name evidence="2" type="ORF">PVK06_020242</name>
</gene>
<proteinExistence type="predicted"/>
<dbReference type="EMBL" id="JARKNE010000006">
    <property type="protein sequence ID" value="KAK5825410.1"/>
    <property type="molecule type" value="Genomic_DNA"/>
</dbReference>
<evidence type="ECO:0000256" key="1">
    <source>
        <dbReference type="SAM" id="MobiDB-lite"/>
    </source>
</evidence>
<dbReference type="Proteomes" id="UP001358586">
    <property type="component" value="Chromosome 6"/>
</dbReference>
<feature type="region of interest" description="Disordered" evidence="1">
    <location>
        <begin position="38"/>
        <end position="74"/>
    </location>
</feature>
<sequence length="130" mass="14669">MPAFLDFPKEFLVAIVEKVGKAQPAEIDLATIEKEAKQQEKEIEKKESISIATDCEEGEEVNPTPTPPMDSTAVVPPAFTQLMTEQDCEINQIINEITKFDDEQEDMPLQLLKRKMLYKHSACKSTLKAE</sequence>
<name>A0ABR0PLV8_GOSAR</name>
<reference evidence="2 3" key="1">
    <citation type="submission" date="2023-03" db="EMBL/GenBank/DDBJ databases">
        <title>WGS of Gossypium arboreum.</title>
        <authorList>
            <person name="Yu D."/>
        </authorList>
    </citation>
    <scope>NUCLEOTIDE SEQUENCE [LARGE SCALE GENOMIC DNA]</scope>
    <source>
        <tissue evidence="2">Leaf</tissue>
    </source>
</reference>
<feature type="compositionally biased region" description="Basic and acidic residues" evidence="1">
    <location>
        <begin position="38"/>
        <end position="48"/>
    </location>
</feature>
<organism evidence="2 3">
    <name type="scientific">Gossypium arboreum</name>
    <name type="common">Tree cotton</name>
    <name type="synonym">Gossypium nanking</name>
    <dbReference type="NCBI Taxonomy" id="29729"/>
    <lineage>
        <taxon>Eukaryota</taxon>
        <taxon>Viridiplantae</taxon>
        <taxon>Streptophyta</taxon>
        <taxon>Embryophyta</taxon>
        <taxon>Tracheophyta</taxon>
        <taxon>Spermatophyta</taxon>
        <taxon>Magnoliopsida</taxon>
        <taxon>eudicotyledons</taxon>
        <taxon>Gunneridae</taxon>
        <taxon>Pentapetalae</taxon>
        <taxon>rosids</taxon>
        <taxon>malvids</taxon>
        <taxon>Malvales</taxon>
        <taxon>Malvaceae</taxon>
        <taxon>Malvoideae</taxon>
        <taxon>Gossypium</taxon>
    </lineage>
</organism>
<protein>
    <submittedName>
        <fullName evidence="2">Uncharacterized protein</fullName>
    </submittedName>
</protein>
<comment type="caution">
    <text evidence="2">The sequence shown here is derived from an EMBL/GenBank/DDBJ whole genome shotgun (WGS) entry which is preliminary data.</text>
</comment>